<evidence type="ECO:0000313" key="1">
    <source>
        <dbReference type="EMBL" id="VDN03042.1"/>
    </source>
</evidence>
<dbReference type="WBParaSite" id="TCLT_0000577001-mRNA-1">
    <property type="protein sequence ID" value="TCLT_0000577001-mRNA-1"/>
    <property type="gene ID" value="TCLT_0000577001"/>
</dbReference>
<dbReference type="Proteomes" id="UP000276776">
    <property type="component" value="Unassembled WGS sequence"/>
</dbReference>
<dbReference type="OMA" id="LEAACWK"/>
<dbReference type="STRING" id="103827.A0A0N5CZ67"/>
<organism evidence="3">
    <name type="scientific">Thelazia callipaeda</name>
    <name type="common">Oriental eyeworm</name>
    <name type="synonym">Parasitic nematode</name>
    <dbReference type="NCBI Taxonomy" id="103827"/>
    <lineage>
        <taxon>Eukaryota</taxon>
        <taxon>Metazoa</taxon>
        <taxon>Ecdysozoa</taxon>
        <taxon>Nematoda</taxon>
        <taxon>Chromadorea</taxon>
        <taxon>Rhabditida</taxon>
        <taxon>Spirurina</taxon>
        <taxon>Spiruromorpha</taxon>
        <taxon>Thelazioidea</taxon>
        <taxon>Thelaziidae</taxon>
        <taxon>Thelazia</taxon>
    </lineage>
</organism>
<dbReference type="SUPFAM" id="SSF53649">
    <property type="entry name" value="Alkaline phosphatase-like"/>
    <property type="match status" value="1"/>
</dbReference>
<proteinExistence type="predicted"/>
<evidence type="ECO:0000313" key="3">
    <source>
        <dbReference type="WBParaSite" id="TCLT_0000577001-mRNA-1"/>
    </source>
</evidence>
<dbReference type="AlphaFoldDB" id="A0A0N5CZ67"/>
<dbReference type="InterPro" id="IPR004245">
    <property type="entry name" value="DUF229"/>
</dbReference>
<reference evidence="1 2" key="2">
    <citation type="submission" date="2018-11" db="EMBL/GenBank/DDBJ databases">
        <authorList>
            <consortium name="Pathogen Informatics"/>
        </authorList>
    </citation>
    <scope>NUCLEOTIDE SEQUENCE [LARGE SCALE GENOMIC DNA]</scope>
</reference>
<keyword evidence="2" id="KW-1185">Reference proteome</keyword>
<name>A0A0N5CZ67_THECL</name>
<dbReference type="PANTHER" id="PTHR10974:SF75">
    <property type="entry name" value="SULFATASE DOMAIN-CONTAINING PROTEIN"/>
    <property type="match status" value="1"/>
</dbReference>
<dbReference type="EMBL" id="UYYF01004361">
    <property type="protein sequence ID" value="VDN03042.1"/>
    <property type="molecule type" value="Genomic_DNA"/>
</dbReference>
<dbReference type="OrthoDB" id="5862419at2759"/>
<dbReference type="Pfam" id="PF02995">
    <property type="entry name" value="DUF229"/>
    <property type="match status" value="1"/>
</dbReference>
<dbReference type="CDD" id="cd16021">
    <property type="entry name" value="ALP_like"/>
    <property type="match status" value="1"/>
</dbReference>
<dbReference type="GO" id="GO:0005615">
    <property type="term" value="C:extracellular space"/>
    <property type="evidence" value="ECO:0007669"/>
    <property type="project" value="TreeGrafter"/>
</dbReference>
<gene>
    <name evidence="1" type="ORF">TCLT_LOCUS5759</name>
</gene>
<dbReference type="PANTHER" id="PTHR10974">
    <property type="entry name" value="FI08016P-RELATED"/>
    <property type="match status" value="1"/>
</dbReference>
<dbReference type="InterPro" id="IPR017850">
    <property type="entry name" value="Alkaline_phosphatase_core_sf"/>
</dbReference>
<protein>
    <submittedName>
        <fullName evidence="3">Sulfatase domain-containing protein</fullName>
    </submittedName>
</protein>
<evidence type="ECO:0000313" key="2">
    <source>
        <dbReference type="Proteomes" id="UP000276776"/>
    </source>
</evidence>
<reference evidence="3" key="1">
    <citation type="submission" date="2017-02" db="UniProtKB">
        <authorList>
            <consortium name="WormBaseParasite"/>
        </authorList>
    </citation>
    <scope>IDENTIFICATION</scope>
</reference>
<accession>A0A0N5CZ67</accession>
<sequence length="615" mass="70980">MRITCKVTIKAVAIFLAILFLIKHSFHNWSFEHFAGKLHENNEERKNQSTCILPKLNPYDAQVLPFLSPSWNPLKKCKVSTKMHTELKDGVLKQLINSTSTCFYRCLYRNAEDRYAAGEWFLMQSNKSYREECDFIEIHCCTFVRTTFRYIHSQVHKPKLKHFQAEDISHPSVLIFLLDSVSSSTATRSASKTIKVLRENFEAVQFHYHNKVGLNSRPNAFAIFAGVRTAFLDADRFLEKSVPELIDSCRKGLNREETITFDFINNNYATLITEDWVGAFSWPDCVGYGFAPTDHYTSPLIIRSTSGRHKTVFDNYFYYGRCKETFHRVVNYAGKFLKVYENIAKFAVVWLSHPAHNTINGVYRIDEFLANFFHDNMKLLEGSFVFFMSDHGLRLGAVRSTQVGYLEDNNPLLIVAVPKYLRRNAQLMHNLQLNSQTHTSHYDIFGTLYDIIHTAQETQFQEWNMKDFRNELGETRGSFRTRSLLRPIMLNRTCDEMEIPDEFCLCKRGFQAVSKHSEVVKMAARHLLEFINNRIKRFGLQTSCSILSLSNVSVLAGDNKIFVAEKSEGGGRLRLVIITTPGNAKIEAEMRKNYSQYNIISTSVSNFKLVIVKFV</sequence>
<dbReference type="Gene3D" id="3.40.720.10">
    <property type="entry name" value="Alkaline Phosphatase, subunit A"/>
    <property type="match status" value="1"/>
</dbReference>